<evidence type="ECO:0000256" key="2">
    <source>
        <dbReference type="SAM" id="Phobius"/>
    </source>
</evidence>
<keyword evidence="2" id="KW-1133">Transmembrane helix</keyword>
<evidence type="ECO:0000259" key="3">
    <source>
        <dbReference type="PROSITE" id="PS50006"/>
    </source>
</evidence>
<dbReference type="InterPro" id="IPR051176">
    <property type="entry name" value="Cent_Immune-Sig_Mod"/>
</dbReference>
<dbReference type="InterPro" id="IPR008984">
    <property type="entry name" value="SMAD_FHA_dom_sf"/>
</dbReference>
<dbReference type="CDD" id="cd22679">
    <property type="entry name" value="FHA_SLMAP"/>
    <property type="match status" value="1"/>
</dbReference>
<proteinExistence type="predicted"/>
<keyword evidence="2" id="KW-0472">Membrane</keyword>
<feature type="compositionally biased region" description="Polar residues" evidence="1">
    <location>
        <begin position="546"/>
        <end position="560"/>
    </location>
</feature>
<feature type="region of interest" description="Disordered" evidence="1">
    <location>
        <begin position="606"/>
        <end position="696"/>
    </location>
</feature>
<dbReference type="InterPro" id="IPR000253">
    <property type="entry name" value="FHA_dom"/>
</dbReference>
<keyword evidence="5" id="KW-1185">Reference proteome</keyword>
<feature type="region of interest" description="Disordered" evidence="1">
    <location>
        <begin position="126"/>
        <end position="145"/>
    </location>
</feature>
<dbReference type="EMBL" id="JAKIXB020000001">
    <property type="protein sequence ID" value="KAL1611697.1"/>
    <property type="molecule type" value="Genomic_DNA"/>
</dbReference>
<comment type="caution">
    <text evidence="4">The sequence shown here is derived from an EMBL/GenBank/DDBJ whole genome shotgun (WGS) entry which is preliminary data.</text>
</comment>
<evidence type="ECO:0000256" key="1">
    <source>
        <dbReference type="SAM" id="MobiDB-lite"/>
    </source>
</evidence>
<sequence length="732" mass="79869">MTAVAPPVQFQNINRQAWNAEGGANGAMYMPRKSAQRTNSSSSLSSQASSTSTISAASAQSQPNGVALPNGTDASSWAARKTKGPKGLYPATKTEPVAGLSIARPQQIATAGPGASAASAMSALQTPSAMVPSQQNGVLQSQQNGVQRQTGEGTAILHLIPMNGTFERKTITVPFFPDVLRIGRQTNNKTIPTPLNGYFDSKVLSRQHAEVWADRNGKIWIRDVKSSNGTFVNGQRLSQENRDSDPHELREQDMLELGIDIVSEDQKTIVHHKVAARVEHAGIYARSPNDVLDLNFGELEGQQMQNMMGANGQQQLANMRGRTPSQGSMNGQRMQMAGGVQAYQNAMQQPRHPNFWLQPITMEQVVKKLNAEMKAAKQQSQELQQAHQYINAILTAEPKKEPAKQSPANSVKISPIKDINLKARFSDPPAPPPQQPLPEKPNAASSLKRSDTERPKTASPVRSDAQMSSLTEALNSAKKEIESQGARLRDLESLLSEERRAREDAEERANRLERESIKEPEQAGEADEESREVDESVVEEVGTGLENGSASPTTADTTARLQHRLETMMLEMNEMKQQMERYRERAEAAESDRKSLTEMIENIRKENAKLSSVRGRRRSRSGSEDAREITRAGIDGSEDDNDVGQGEITIIKGHDVDEDSAGPLLRRANQQNGHAVDGESKDSSKPPNALSVQRHSSADLMYHGGPVGAIVTVVAIGVAVMAMLNQYPKAER</sequence>
<feature type="transmembrane region" description="Helical" evidence="2">
    <location>
        <begin position="700"/>
        <end position="724"/>
    </location>
</feature>
<dbReference type="SUPFAM" id="SSF49879">
    <property type="entry name" value="SMAD/FHA domain"/>
    <property type="match status" value="1"/>
</dbReference>
<gene>
    <name evidence="4" type="ORF">SLS59_000416</name>
</gene>
<protein>
    <recommendedName>
        <fullName evidence="3">FHA domain-containing protein</fullName>
    </recommendedName>
</protein>
<evidence type="ECO:0000313" key="5">
    <source>
        <dbReference type="Proteomes" id="UP001521222"/>
    </source>
</evidence>
<dbReference type="Gene3D" id="2.60.200.20">
    <property type="match status" value="1"/>
</dbReference>
<feature type="compositionally biased region" description="Basic and acidic residues" evidence="1">
    <location>
        <begin position="621"/>
        <end position="630"/>
    </location>
</feature>
<feature type="compositionally biased region" description="Low complexity" evidence="1">
    <location>
        <begin position="36"/>
        <end position="62"/>
    </location>
</feature>
<dbReference type="Pfam" id="PF00498">
    <property type="entry name" value="FHA"/>
    <property type="match status" value="1"/>
</dbReference>
<organism evidence="4 5">
    <name type="scientific">Nothophoma quercina</name>
    <dbReference type="NCBI Taxonomy" id="749835"/>
    <lineage>
        <taxon>Eukaryota</taxon>
        <taxon>Fungi</taxon>
        <taxon>Dikarya</taxon>
        <taxon>Ascomycota</taxon>
        <taxon>Pezizomycotina</taxon>
        <taxon>Dothideomycetes</taxon>
        <taxon>Pleosporomycetidae</taxon>
        <taxon>Pleosporales</taxon>
        <taxon>Pleosporineae</taxon>
        <taxon>Didymellaceae</taxon>
        <taxon>Nothophoma</taxon>
    </lineage>
</organism>
<reference evidence="4 5" key="1">
    <citation type="submission" date="2024-02" db="EMBL/GenBank/DDBJ databases">
        <title>De novo assembly and annotation of 12 fungi associated with fruit tree decline syndrome in Ontario, Canada.</title>
        <authorList>
            <person name="Sulman M."/>
            <person name="Ellouze W."/>
            <person name="Ilyukhin E."/>
        </authorList>
    </citation>
    <scope>NUCLEOTIDE SEQUENCE [LARGE SCALE GENOMIC DNA]</scope>
    <source>
        <strain evidence="4 5">M97-236</strain>
    </source>
</reference>
<name>A0ABR3S685_9PLEO</name>
<feature type="compositionally biased region" description="Basic and acidic residues" evidence="1">
    <location>
        <begin position="477"/>
        <end position="521"/>
    </location>
</feature>
<feature type="region of interest" description="Disordered" evidence="1">
    <location>
        <begin position="397"/>
        <end position="416"/>
    </location>
</feature>
<dbReference type="PROSITE" id="PS50006">
    <property type="entry name" value="FHA_DOMAIN"/>
    <property type="match status" value="1"/>
</dbReference>
<feature type="region of interest" description="Disordered" evidence="1">
    <location>
        <begin position="33"/>
        <end position="92"/>
    </location>
</feature>
<feature type="compositionally biased region" description="Pro residues" evidence="1">
    <location>
        <begin position="428"/>
        <end position="439"/>
    </location>
</feature>
<evidence type="ECO:0000313" key="4">
    <source>
        <dbReference type="EMBL" id="KAL1611697.1"/>
    </source>
</evidence>
<feature type="region of interest" description="Disordered" evidence="1">
    <location>
        <begin position="422"/>
        <end position="562"/>
    </location>
</feature>
<accession>A0ABR3S685</accession>
<feature type="compositionally biased region" description="Polar residues" evidence="1">
    <location>
        <begin position="465"/>
        <end position="474"/>
    </location>
</feature>
<dbReference type="PANTHER" id="PTHR15715">
    <property type="entry name" value="CENTROSOMAL PROTEIN OF 170 KDA"/>
    <property type="match status" value="1"/>
</dbReference>
<dbReference type="Proteomes" id="UP001521222">
    <property type="component" value="Unassembled WGS sequence"/>
</dbReference>
<keyword evidence="2" id="KW-0812">Transmembrane</keyword>
<dbReference type="PANTHER" id="PTHR15715:SF46">
    <property type="entry name" value="TO VACUOLE TARGETING VPS64, PUTATIVE (AFU_ORTHOLOGUE AFUA_2G02420)-RELATED"/>
    <property type="match status" value="1"/>
</dbReference>
<dbReference type="SMART" id="SM00240">
    <property type="entry name" value="FHA"/>
    <property type="match status" value="1"/>
</dbReference>
<feature type="compositionally biased region" description="Acidic residues" evidence="1">
    <location>
        <begin position="522"/>
        <end position="538"/>
    </location>
</feature>
<feature type="domain" description="FHA" evidence="3">
    <location>
        <begin position="180"/>
        <end position="237"/>
    </location>
</feature>